<dbReference type="AlphaFoldDB" id="A0A8K0CXT2"/>
<protein>
    <submittedName>
        <fullName evidence="1">Uncharacterized protein</fullName>
    </submittedName>
</protein>
<gene>
    <name evidence="1" type="ORF">ILUMI_14848</name>
</gene>
<feature type="non-terminal residue" evidence="1">
    <location>
        <position position="148"/>
    </location>
</feature>
<comment type="caution">
    <text evidence="1">The sequence shown here is derived from an EMBL/GenBank/DDBJ whole genome shotgun (WGS) entry which is preliminary data.</text>
</comment>
<proteinExistence type="predicted"/>
<keyword evidence="2" id="KW-1185">Reference proteome</keyword>
<dbReference type="EMBL" id="VTPC01034275">
    <property type="protein sequence ID" value="KAF2891325.1"/>
    <property type="molecule type" value="Genomic_DNA"/>
</dbReference>
<dbReference type="Proteomes" id="UP000801492">
    <property type="component" value="Unassembled WGS sequence"/>
</dbReference>
<dbReference type="OrthoDB" id="8058698at2759"/>
<organism evidence="1 2">
    <name type="scientific">Ignelater luminosus</name>
    <name type="common">Cucubano</name>
    <name type="synonym">Pyrophorus luminosus</name>
    <dbReference type="NCBI Taxonomy" id="2038154"/>
    <lineage>
        <taxon>Eukaryota</taxon>
        <taxon>Metazoa</taxon>
        <taxon>Ecdysozoa</taxon>
        <taxon>Arthropoda</taxon>
        <taxon>Hexapoda</taxon>
        <taxon>Insecta</taxon>
        <taxon>Pterygota</taxon>
        <taxon>Neoptera</taxon>
        <taxon>Endopterygota</taxon>
        <taxon>Coleoptera</taxon>
        <taxon>Polyphaga</taxon>
        <taxon>Elateriformia</taxon>
        <taxon>Elateroidea</taxon>
        <taxon>Elateridae</taxon>
        <taxon>Agrypninae</taxon>
        <taxon>Pyrophorini</taxon>
        <taxon>Ignelater</taxon>
    </lineage>
</organism>
<evidence type="ECO:0000313" key="2">
    <source>
        <dbReference type="Proteomes" id="UP000801492"/>
    </source>
</evidence>
<evidence type="ECO:0000313" key="1">
    <source>
        <dbReference type="EMBL" id="KAF2891325.1"/>
    </source>
</evidence>
<sequence>TCKERRRRDLASWTWYSSGTGLKIANSIFQYISESHNDLNILIAIGCNGTATNTGWINRKQLTGCKKLAVVKFEPIPSKKILVTKTDLRKDQLYLQEIVQAMQTRECSGCLAAKKSRLSFSLSLVNLCKSYYKLFPNWNVKVLARYTF</sequence>
<accession>A0A8K0CXT2</accession>
<name>A0A8K0CXT2_IGNLU</name>
<reference evidence="1" key="1">
    <citation type="submission" date="2019-08" db="EMBL/GenBank/DDBJ databases">
        <title>The genome of the North American firefly Photinus pyralis.</title>
        <authorList>
            <consortium name="Photinus pyralis genome working group"/>
            <person name="Fallon T.R."/>
            <person name="Sander Lower S.E."/>
            <person name="Weng J.-K."/>
        </authorList>
    </citation>
    <scope>NUCLEOTIDE SEQUENCE</scope>
    <source>
        <strain evidence="1">TRF0915ILg1</strain>
        <tissue evidence="1">Whole body</tissue>
    </source>
</reference>